<feature type="compositionally biased region" description="Basic and acidic residues" evidence="1">
    <location>
        <begin position="85"/>
        <end position="98"/>
    </location>
</feature>
<dbReference type="EMBL" id="HBUF01437397">
    <property type="protein sequence ID" value="CAG6742601.1"/>
    <property type="molecule type" value="Transcribed_RNA"/>
</dbReference>
<evidence type="ECO:0000313" key="2">
    <source>
        <dbReference type="EMBL" id="CAG6742601.1"/>
    </source>
</evidence>
<name>A0A8D9E6Q7_9HEMI</name>
<sequence length="571" mass="66216">MTSYKFVSLKDLDNPVSFQSKSVTSITQSEHSHKTTPSGTEGGEYSSKIEKSFNEYENKDGITSSKSDYSVETSRVPVKSSLKTQDTKDSIDKNSTKTNEDNKLKFSFLKDEFPYKLHPSHGDRSESKSSYEQIYKDFDQTFENLSKEKDSKYKFKDDIVYKKRQPSEFSSAKKEFTSSTESNNNYDSTGNHTNSRQYSFASTIPSPRIPPSHHDEHGSFDYGQPSFTTSSTKKSGNGRNSSSPNTKHSEYKTEYEKFEEHNEYLYKSKPSSIQHLIQDEIDFSSLMFQDLKQYPSQNIEDFSKYYFQVHHRNPKETYRTSRSTENKFGTHVETRRRTKPIVHYMVPESTIRKTTTQAKKVVNTNKTVAPRISHRDKYHVENYYDVDTKVVNSNPSSHLIYKERISSSDNRKCTCAPGVKTTKKPIVIYTYANEKEQKTNTKPVNRGTHFEPKRDIVLKAPKPSKSQSLENISIYSTEYLNRRFFDDYQLNNVKKCRDNFNTSKFNTISNISGRNRSCLVNKDNSKTFDLSAFDSDVKFRPGSRECLQKHVTFSDLVSMQSYYEHEDYLLE</sequence>
<organism evidence="2">
    <name type="scientific">Cacopsylla melanoneura</name>
    <dbReference type="NCBI Taxonomy" id="428564"/>
    <lineage>
        <taxon>Eukaryota</taxon>
        <taxon>Metazoa</taxon>
        <taxon>Ecdysozoa</taxon>
        <taxon>Arthropoda</taxon>
        <taxon>Hexapoda</taxon>
        <taxon>Insecta</taxon>
        <taxon>Pterygota</taxon>
        <taxon>Neoptera</taxon>
        <taxon>Paraneoptera</taxon>
        <taxon>Hemiptera</taxon>
        <taxon>Sternorrhyncha</taxon>
        <taxon>Psylloidea</taxon>
        <taxon>Psyllidae</taxon>
        <taxon>Psyllinae</taxon>
        <taxon>Cacopsylla</taxon>
    </lineage>
</organism>
<feature type="compositionally biased region" description="Polar residues" evidence="1">
    <location>
        <begin position="225"/>
        <end position="246"/>
    </location>
</feature>
<dbReference type="AlphaFoldDB" id="A0A8D9E6Q7"/>
<feature type="compositionally biased region" description="Polar residues" evidence="1">
    <location>
        <begin position="19"/>
        <end position="39"/>
    </location>
</feature>
<evidence type="ECO:0000256" key="1">
    <source>
        <dbReference type="SAM" id="MobiDB-lite"/>
    </source>
</evidence>
<feature type="region of interest" description="Disordered" evidence="1">
    <location>
        <begin position="19"/>
        <end position="98"/>
    </location>
</feature>
<feature type="compositionally biased region" description="Basic and acidic residues" evidence="1">
    <location>
        <begin position="47"/>
        <end position="60"/>
    </location>
</feature>
<feature type="compositionally biased region" description="Polar residues" evidence="1">
    <location>
        <begin position="61"/>
        <end position="73"/>
    </location>
</feature>
<protein>
    <submittedName>
        <fullName evidence="2">Uncharacterized protein</fullName>
    </submittedName>
</protein>
<feature type="region of interest" description="Disordered" evidence="1">
    <location>
        <begin position="164"/>
        <end position="254"/>
    </location>
</feature>
<accession>A0A8D9E6Q7</accession>
<proteinExistence type="predicted"/>
<feature type="compositionally biased region" description="Polar residues" evidence="1">
    <location>
        <begin position="177"/>
        <end position="205"/>
    </location>
</feature>
<reference evidence="2" key="1">
    <citation type="submission" date="2021-05" db="EMBL/GenBank/DDBJ databases">
        <authorList>
            <person name="Alioto T."/>
            <person name="Alioto T."/>
            <person name="Gomez Garrido J."/>
        </authorList>
    </citation>
    <scope>NUCLEOTIDE SEQUENCE</scope>
</reference>